<dbReference type="EnsemblPlants" id="QL08p050039:mrna">
    <property type="protein sequence ID" value="QL08p050039:mrna"/>
    <property type="gene ID" value="QL08p050039"/>
</dbReference>
<dbReference type="EMBL" id="LRBV02000008">
    <property type="status" value="NOT_ANNOTATED_CDS"/>
    <property type="molecule type" value="Genomic_DNA"/>
</dbReference>
<reference evidence="1 2" key="1">
    <citation type="journal article" date="2016" name="G3 (Bethesda)">
        <title>First Draft Assembly and Annotation of the Genome of a California Endemic Oak Quercus lobata Nee (Fagaceae).</title>
        <authorList>
            <person name="Sork V.L."/>
            <person name="Fitz-Gibbon S.T."/>
            <person name="Puiu D."/>
            <person name="Crepeau M."/>
            <person name="Gugger P.F."/>
            <person name="Sherman R."/>
            <person name="Stevens K."/>
            <person name="Langley C.H."/>
            <person name="Pellegrini M."/>
            <person name="Salzberg S.L."/>
        </authorList>
    </citation>
    <scope>NUCLEOTIDE SEQUENCE [LARGE SCALE GENOMIC DNA]</scope>
    <source>
        <strain evidence="1 2">cv. SW786</strain>
    </source>
</reference>
<dbReference type="Proteomes" id="UP000594261">
    <property type="component" value="Chromosome 8"/>
</dbReference>
<name>A0A7N2MCQ0_QUELO</name>
<accession>A0A7N2MCQ0</accession>
<keyword evidence="2" id="KW-1185">Reference proteome</keyword>
<reference evidence="1" key="2">
    <citation type="submission" date="2021-01" db="UniProtKB">
        <authorList>
            <consortium name="EnsemblPlants"/>
        </authorList>
    </citation>
    <scope>IDENTIFICATION</scope>
</reference>
<dbReference type="AlphaFoldDB" id="A0A7N2MCQ0"/>
<dbReference type="Gramene" id="QL08p050039:mrna">
    <property type="protein sequence ID" value="QL08p050039:mrna"/>
    <property type="gene ID" value="QL08p050039"/>
</dbReference>
<evidence type="ECO:0000313" key="1">
    <source>
        <dbReference type="EnsemblPlants" id="QL08p050039:mrna"/>
    </source>
</evidence>
<proteinExistence type="predicted"/>
<evidence type="ECO:0000313" key="2">
    <source>
        <dbReference type="Proteomes" id="UP000594261"/>
    </source>
</evidence>
<dbReference type="InParanoid" id="A0A7N2MCQ0"/>
<sequence>MFIREEVKGRTFSVPLKLSYMADQKSSVVIPTGYILKNEVQKDRSKLSSSLIDLGRKGDHFTSLDGLHSDTDSNVLEWPLVSSGIPFVNKSLEILSFSNRSGARCNTKLDLVRLVGTEKLKAKKIVKNARRTHLLIKKARGKRLSGQSSRSLAIKRSEVLSAWRKRLPGQSSKLPVVDQGKEIIDLGQSTGPKGSIDLGESTKADSLPHQAMLEVEQVANLESSDLVSAN</sequence>
<organism evidence="1 2">
    <name type="scientific">Quercus lobata</name>
    <name type="common">Valley oak</name>
    <dbReference type="NCBI Taxonomy" id="97700"/>
    <lineage>
        <taxon>Eukaryota</taxon>
        <taxon>Viridiplantae</taxon>
        <taxon>Streptophyta</taxon>
        <taxon>Embryophyta</taxon>
        <taxon>Tracheophyta</taxon>
        <taxon>Spermatophyta</taxon>
        <taxon>Magnoliopsida</taxon>
        <taxon>eudicotyledons</taxon>
        <taxon>Gunneridae</taxon>
        <taxon>Pentapetalae</taxon>
        <taxon>rosids</taxon>
        <taxon>fabids</taxon>
        <taxon>Fagales</taxon>
        <taxon>Fagaceae</taxon>
        <taxon>Quercus</taxon>
    </lineage>
</organism>
<protein>
    <submittedName>
        <fullName evidence="1">Uncharacterized protein</fullName>
    </submittedName>
</protein>